<feature type="transmembrane region" description="Helical" evidence="6">
    <location>
        <begin position="35"/>
        <end position="59"/>
    </location>
</feature>
<evidence type="ECO:0000256" key="3">
    <source>
        <dbReference type="ARBA" id="ARBA00022989"/>
    </source>
</evidence>
<evidence type="ECO:0000256" key="2">
    <source>
        <dbReference type="ARBA" id="ARBA00022692"/>
    </source>
</evidence>
<reference evidence="9" key="1">
    <citation type="submission" date="2025-08" db="UniProtKB">
        <authorList>
            <consortium name="RefSeq"/>
        </authorList>
    </citation>
    <scope>IDENTIFICATION</scope>
    <source>
        <tissue evidence="9">Tentacle</tissue>
    </source>
</reference>
<evidence type="ECO:0000256" key="6">
    <source>
        <dbReference type="SAM" id="Phobius"/>
    </source>
</evidence>
<dbReference type="GO" id="GO:0016020">
    <property type="term" value="C:membrane"/>
    <property type="evidence" value="ECO:0007669"/>
    <property type="project" value="UniProtKB-SubCell"/>
</dbReference>
<dbReference type="AlphaFoldDB" id="A0A6P8IFA6"/>
<dbReference type="OrthoDB" id="10266980at2759"/>
<accession>A0A6P8IFA6</accession>
<sequence length="280" mass="32360">MDSGLKSSRLDRTSFFIRPTTEKWPISLVLSDAKLYIITAIGSFISFSFITCFISPLISRYFKSYSSLSPSQKCDWETRIASNIHAIIVGFISLYCLFFDAATNANPIWNDAPLVRIGISITMGYITADFFIILYNYRLIGDNFMLVHHLMAMTAYIFVVIFGILPFFANFRQLAELSTVFVNQRWYYSVIGQPHTSRSFLANAWLMVISFFFARVIVIPYYYYRCYIAWDTPEREMLGVIAQTLWILTSLVLDVLNVYWMGKMIRGGIKILSKPHKKKT</sequence>
<feature type="domain" description="TLC" evidence="7">
    <location>
        <begin position="71"/>
        <end position="273"/>
    </location>
</feature>
<dbReference type="InParanoid" id="A0A6P8IFA6"/>
<evidence type="ECO:0000256" key="5">
    <source>
        <dbReference type="PROSITE-ProRule" id="PRU00205"/>
    </source>
</evidence>
<dbReference type="GO" id="GO:0005783">
    <property type="term" value="C:endoplasmic reticulum"/>
    <property type="evidence" value="ECO:0007669"/>
    <property type="project" value="TreeGrafter"/>
</dbReference>
<feature type="transmembrane region" description="Helical" evidence="6">
    <location>
        <begin position="149"/>
        <end position="169"/>
    </location>
</feature>
<keyword evidence="4 5" id="KW-0472">Membrane</keyword>
<dbReference type="PROSITE" id="PS50922">
    <property type="entry name" value="TLC"/>
    <property type="match status" value="1"/>
</dbReference>
<feature type="transmembrane region" description="Helical" evidence="6">
    <location>
        <begin position="204"/>
        <end position="224"/>
    </location>
</feature>
<dbReference type="RefSeq" id="XP_031565407.1">
    <property type="nucleotide sequence ID" value="XM_031709547.1"/>
</dbReference>
<dbReference type="InterPro" id="IPR006634">
    <property type="entry name" value="TLC-dom"/>
</dbReference>
<evidence type="ECO:0000313" key="8">
    <source>
        <dbReference type="Proteomes" id="UP000515163"/>
    </source>
</evidence>
<dbReference type="FunCoup" id="A0A6P8IFA6">
    <property type="interactions" value="326"/>
</dbReference>
<dbReference type="InterPro" id="IPR050846">
    <property type="entry name" value="TLCD"/>
</dbReference>
<keyword evidence="2 5" id="KW-0812">Transmembrane</keyword>
<gene>
    <name evidence="9" type="primary">LOC116300644</name>
</gene>
<dbReference type="Proteomes" id="UP000515163">
    <property type="component" value="Unplaced"/>
</dbReference>
<name>A0A6P8IFA6_ACTTE</name>
<proteinExistence type="predicted"/>
<dbReference type="Pfam" id="PF03798">
    <property type="entry name" value="TRAM_LAG1_CLN8"/>
    <property type="match status" value="1"/>
</dbReference>
<dbReference type="KEGG" id="aten:116300644"/>
<feature type="transmembrane region" description="Helical" evidence="6">
    <location>
        <begin position="80"/>
        <end position="102"/>
    </location>
</feature>
<organism evidence="8 9">
    <name type="scientific">Actinia tenebrosa</name>
    <name type="common">Australian red waratah sea anemone</name>
    <dbReference type="NCBI Taxonomy" id="6105"/>
    <lineage>
        <taxon>Eukaryota</taxon>
        <taxon>Metazoa</taxon>
        <taxon>Cnidaria</taxon>
        <taxon>Anthozoa</taxon>
        <taxon>Hexacorallia</taxon>
        <taxon>Actiniaria</taxon>
        <taxon>Actiniidae</taxon>
        <taxon>Actinia</taxon>
    </lineage>
</organism>
<evidence type="ECO:0000256" key="1">
    <source>
        <dbReference type="ARBA" id="ARBA00004141"/>
    </source>
</evidence>
<comment type="subcellular location">
    <subcellularLocation>
        <location evidence="1">Membrane</location>
        <topology evidence="1">Multi-pass membrane protein</topology>
    </subcellularLocation>
</comment>
<evidence type="ECO:0000313" key="9">
    <source>
        <dbReference type="RefSeq" id="XP_031565407.1"/>
    </source>
</evidence>
<evidence type="ECO:0000259" key="7">
    <source>
        <dbReference type="PROSITE" id="PS50922"/>
    </source>
</evidence>
<dbReference type="PANTHER" id="PTHR13439:SF0">
    <property type="entry name" value="TOPOISOMERASE I DAMAGE AFFECTED PROTEIN 4"/>
    <property type="match status" value="1"/>
</dbReference>
<dbReference type="GO" id="GO:0055088">
    <property type="term" value="P:lipid homeostasis"/>
    <property type="evidence" value="ECO:0007669"/>
    <property type="project" value="TreeGrafter"/>
</dbReference>
<feature type="transmembrane region" description="Helical" evidence="6">
    <location>
        <begin position="236"/>
        <end position="260"/>
    </location>
</feature>
<keyword evidence="3 6" id="KW-1133">Transmembrane helix</keyword>
<feature type="transmembrane region" description="Helical" evidence="6">
    <location>
        <begin position="114"/>
        <end position="137"/>
    </location>
</feature>
<protein>
    <submittedName>
        <fullName evidence="9">TLC domain-containing protein 4-A-like</fullName>
    </submittedName>
</protein>
<dbReference type="GeneID" id="116300644"/>
<evidence type="ECO:0000256" key="4">
    <source>
        <dbReference type="ARBA" id="ARBA00023136"/>
    </source>
</evidence>
<keyword evidence="8" id="KW-1185">Reference proteome</keyword>
<dbReference type="PANTHER" id="PTHR13439">
    <property type="entry name" value="CT120 PROTEIN"/>
    <property type="match status" value="1"/>
</dbReference>
<dbReference type="SMART" id="SM00724">
    <property type="entry name" value="TLC"/>
    <property type="match status" value="1"/>
</dbReference>